<sequence length="553" mass="61363">MRSASKLYIDLTKSKSGTAWWACVFDFRYVLAVPSEGNETNEFGDNHLPCELRKYSVWCQVRKVFKPRPLWELKTFGNSRAVLTSREEIGAQLSAIVAPLNQAPTLPERSLLGKPAMAFYITELRVSETKQHEQQVASPWSYTQHTQTHNTIATSTFHIKNILIGYFTRKTAALDVTLAIDRATDDGAIGGRVENHLGGKKLSTLGRDSNLDVPFTSKPDLIILAMCSLIRYFSSHPPVYEKDTEIFVWNCALHSANDVVFDCCAHTHIGGGGDEGGTFSIFTASLVSWSEFLATGHEVSGLIPGTSRFFCVALGLEQVLEKIDRHWCYGCYGDKYGNIPSNYLISVDPPLLADTQELFAAVADFSGQQSGDLTFQRGHVFDGYDLLTNHFCLDIRDHHHVCHRHWCVETFRMRTYHILLPLPHLWYVLLETQPPPFDGWNLKAGRGVGGGGLLGVLLLRLPLAVVYPVETAKPSLLVWAGWLLELLVVLVTLDLGPVVPVDPAASRCCGIGMVLQLPLLVTPVLDVVLECMFFLVSPEFDQTTPSGSQDPMD</sequence>
<name>A0A7R9ATF5_TIMSH</name>
<dbReference type="AlphaFoldDB" id="A0A7R9ATF5"/>
<keyword evidence="1" id="KW-0812">Transmembrane</keyword>
<keyword evidence="1" id="KW-1133">Transmembrane helix</keyword>
<organism evidence="2">
    <name type="scientific">Timema shepardi</name>
    <name type="common">Walking stick</name>
    <dbReference type="NCBI Taxonomy" id="629360"/>
    <lineage>
        <taxon>Eukaryota</taxon>
        <taxon>Metazoa</taxon>
        <taxon>Ecdysozoa</taxon>
        <taxon>Arthropoda</taxon>
        <taxon>Hexapoda</taxon>
        <taxon>Insecta</taxon>
        <taxon>Pterygota</taxon>
        <taxon>Neoptera</taxon>
        <taxon>Polyneoptera</taxon>
        <taxon>Phasmatodea</taxon>
        <taxon>Timematodea</taxon>
        <taxon>Timematoidea</taxon>
        <taxon>Timematidae</taxon>
        <taxon>Timema</taxon>
    </lineage>
</organism>
<dbReference type="SUPFAM" id="SSF50044">
    <property type="entry name" value="SH3-domain"/>
    <property type="match status" value="1"/>
</dbReference>
<feature type="transmembrane region" description="Helical" evidence="1">
    <location>
        <begin position="450"/>
        <end position="469"/>
    </location>
</feature>
<evidence type="ECO:0000256" key="1">
    <source>
        <dbReference type="SAM" id="Phobius"/>
    </source>
</evidence>
<feature type="transmembrane region" description="Helical" evidence="1">
    <location>
        <begin position="476"/>
        <end position="493"/>
    </location>
</feature>
<proteinExistence type="predicted"/>
<evidence type="ECO:0000313" key="2">
    <source>
        <dbReference type="EMBL" id="CAD7260293.1"/>
    </source>
</evidence>
<dbReference type="EMBL" id="OC001620">
    <property type="protein sequence ID" value="CAD7260293.1"/>
    <property type="molecule type" value="Genomic_DNA"/>
</dbReference>
<accession>A0A7R9ATF5</accession>
<gene>
    <name evidence="2" type="ORF">TSIB3V08_LOCUS4475</name>
</gene>
<reference evidence="2" key="1">
    <citation type="submission" date="2020-11" db="EMBL/GenBank/DDBJ databases">
        <authorList>
            <person name="Tran Van P."/>
        </authorList>
    </citation>
    <scope>NUCLEOTIDE SEQUENCE</scope>
</reference>
<keyword evidence="1" id="KW-0472">Membrane</keyword>
<protein>
    <submittedName>
        <fullName evidence="2">Uncharacterized protein</fullName>
    </submittedName>
</protein>
<feature type="transmembrane region" description="Helical" evidence="1">
    <location>
        <begin position="513"/>
        <end position="536"/>
    </location>
</feature>
<dbReference type="InterPro" id="IPR036028">
    <property type="entry name" value="SH3-like_dom_sf"/>
</dbReference>